<feature type="domain" description="Nose resistant-to-fluoxetine protein N-terminal" evidence="3">
    <location>
        <begin position="51"/>
        <end position="196"/>
    </location>
</feature>
<feature type="transmembrane region" description="Helical" evidence="1">
    <location>
        <begin position="218"/>
        <end position="240"/>
    </location>
</feature>
<keyword evidence="2" id="KW-0732">Signal</keyword>
<gene>
    <name evidence="5 6" type="primary">LOC117650241</name>
</gene>
<proteinExistence type="predicted"/>
<feature type="transmembrane region" description="Helical" evidence="1">
    <location>
        <begin position="443"/>
        <end position="464"/>
    </location>
</feature>
<dbReference type="InterPro" id="IPR006621">
    <property type="entry name" value="Nose-resist-to-fluoxetine_N"/>
</dbReference>
<feature type="transmembrane region" description="Helical" evidence="1">
    <location>
        <begin position="651"/>
        <end position="679"/>
    </location>
</feature>
<dbReference type="InterPro" id="IPR052728">
    <property type="entry name" value="O2_lipid_transport_reg"/>
</dbReference>
<feature type="transmembrane region" description="Helical" evidence="1">
    <location>
        <begin position="627"/>
        <end position="645"/>
    </location>
</feature>
<evidence type="ECO:0000313" key="5">
    <source>
        <dbReference type="RefSeq" id="XP_034249386.1"/>
    </source>
</evidence>
<dbReference type="RefSeq" id="XP_034249387.1">
    <property type="nucleotide sequence ID" value="XM_034393496.1"/>
</dbReference>
<evidence type="ECO:0000256" key="2">
    <source>
        <dbReference type="SAM" id="SignalP"/>
    </source>
</evidence>
<dbReference type="GO" id="GO:0016747">
    <property type="term" value="F:acyltransferase activity, transferring groups other than amino-acyl groups"/>
    <property type="evidence" value="ECO:0007669"/>
    <property type="project" value="InterPro"/>
</dbReference>
<dbReference type="Proteomes" id="UP000515158">
    <property type="component" value="Unplaced"/>
</dbReference>
<feature type="transmembrane region" description="Helical" evidence="1">
    <location>
        <begin position="471"/>
        <end position="490"/>
    </location>
</feature>
<dbReference type="RefSeq" id="XP_034249386.1">
    <property type="nucleotide sequence ID" value="XM_034393495.1"/>
</dbReference>
<organism evidence="5">
    <name type="scientific">Thrips palmi</name>
    <name type="common">Melon thrips</name>
    <dbReference type="NCBI Taxonomy" id="161013"/>
    <lineage>
        <taxon>Eukaryota</taxon>
        <taxon>Metazoa</taxon>
        <taxon>Ecdysozoa</taxon>
        <taxon>Arthropoda</taxon>
        <taxon>Hexapoda</taxon>
        <taxon>Insecta</taxon>
        <taxon>Pterygota</taxon>
        <taxon>Neoptera</taxon>
        <taxon>Paraneoptera</taxon>
        <taxon>Thysanoptera</taxon>
        <taxon>Terebrantia</taxon>
        <taxon>Thripoidea</taxon>
        <taxon>Thripidae</taxon>
        <taxon>Thrips</taxon>
    </lineage>
</organism>
<feature type="transmembrane region" description="Helical" evidence="1">
    <location>
        <begin position="544"/>
        <end position="571"/>
    </location>
</feature>
<keyword evidence="4" id="KW-1185">Reference proteome</keyword>
<feature type="transmembrane region" description="Helical" evidence="1">
    <location>
        <begin position="591"/>
        <end position="615"/>
    </location>
</feature>
<evidence type="ECO:0000256" key="1">
    <source>
        <dbReference type="SAM" id="Phobius"/>
    </source>
</evidence>
<dbReference type="Pfam" id="PF01757">
    <property type="entry name" value="Acyl_transf_3"/>
    <property type="match status" value="1"/>
</dbReference>
<feature type="signal peptide" evidence="2">
    <location>
        <begin position="1"/>
        <end position="21"/>
    </location>
</feature>
<feature type="chain" id="PRO_5044654933" evidence="2">
    <location>
        <begin position="22"/>
        <end position="746"/>
    </location>
</feature>
<dbReference type="PANTHER" id="PTHR11161">
    <property type="entry name" value="O-ACYLTRANSFERASE"/>
    <property type="match status" value="1"/>
</dbReference>
<keyword evidence="1" id="KW-1133">Transmembrane helix</keyword>
<accession>A0A6P8ZX37</accession>
<reference evidence="5 6" key="1">
    <citation type="submission" date="2025-04" db="UniProtKB">
        <authorList>
            <consortium name="RefSeq"/>
        </authorList>
    </citation>
    <scope>IDENTIFICATION</scope>
    <source>
        <tissue evidence="5 6">Total insect</tissue>
    </source>
</reference>
<feature type="transmembrane region" description="Helical" evidence="1">
    <location>
        <begin position="379"/>
        <end position="398"/>
    </location>
</feature>
<keyword evidence="1" id="KW-0812">Transmembrane</keyword>
<dbReference type="Pfam" id="PF20146">
    <property type="entry name" value="NRF"/>
    <property type="match status" value="1"/>
</dbReference>
<dbReference type="InterPro" id="IPR002656">
    <property type="entry name" value="Acyl_transf_3_dom"/>
</dbReference>
<feature type="transmembrane region" description="Helical" evidence="1">
    <location>
        <begin position="521"/>
        <end position="537"/>
    </location>
</feature>
<feature type="transmembrane region" description="Helical" evidence="1">
    <location>
        <begin position="334"/>
        <end position="358"/>
    </location>
</feature>
<sequence>MMTPLLACFLAVLAACPGAHAAARSTPPQPRLQRVAEVLTKPFAPDEAAISSTCRQHSQLYLHHLTQLAPWALQMYDSSTKIPASIMAGNIQQLGNFDQCVAIRMASDTGSDVFRGKHCTAQVSFRMPAAAGESPLGDLLLAAATASGAAPSNTSAAFDWAYCVPSSCSSRDVEAALSLRLATLVGPTAARPIVTVDDGACLSADTGRQNTPLQANDIAFICLLLVTMYIIGASTIYDVICTAPKEDVLTPGSKSSAPRTSRLQEMFVAFSLRRNGAALLSTARSGDTMGCLHGLRVLSISWVVLLHSFYMEAVSPNINRAVVPKLGDSWGNMVLMNATLSTDTFLLLSGALLAISFLRSSSKAPEAAFNPLPFYLHRYVRLTPVYAVVMWFYASLLVRLGSGPLWDRLVGVEADNCRANWWTNLAYVNNFVQISAPCMNQTWYLAVDMQLFWLSPLVLLPLRWWPRLGRALLAALALVSVAVPFTITFVERLPGAMLYTLDQSLLGQVFVQVYTRVYNRAGPYLVGIALGCVLTRVRGRAVRLSGLVVAAGWTASTAMCLAVLFGVFGFYQRWHTYSPLEAALYAGLHRTVWAAGVAWVVFACVTGHGGPAEALLSWRPFGPMARLSYCVYLTHYAVIMVSHGLRRAPGYFSTFLTIQGAMGTLVTSFVISAVLSLAYEMPFMALDRVLLQRARPAGPSSKKAVAAAAVPVCSVATVEAVDGRAVDGRPDLHGYDNAAFETMAEK</sequence>
<name>A0A6P8ZX37_THRPL</name>
<evidence type="ECO:0000313" key="4">
    <source>
        <dbReference type="Proteomes" id="UP000515158"/>
    </source>
</evidence>
<evidence type="ECO:0000313" key="6">
    <source>
        <dbReference type="RefSeq" id="XP_034249387.1"/>
    </source>
</evidence>
<evidence type="ECO:0000259" key="3">
    <source>
        <dbReference type="SMART" id="SM00703"/>
    </source>
</evidence>
<dbReference type="GeneID" id="117650241"/>
<keyword evidence="1" id="KW-0472">Membrane</keyword>
<dbReference type="SMART" id="SM00703">
    <property type="entry name" value="NRF"/>
    <property type="match status" value="1"/>
</dbReference>
<dbReference type="OrthoDB" id="207378at2759"/>
<protein>
    <submittedName>
        <fullName evidence="5 6">Nose resistant to fluoxetine protein 6-like</fullName>
    </submittedName>
</protein>
<dbReference type="PANTHER" id="PTHR11161:SF71">
    <property type="entry name" value="NOSE RESISTANT-TO-FLUOXETINE PROTEIN N-TERMINAL DOMAIN-CONTAINING PROTEIN"/>
    <property type="match status" value="1"/>
</dbReference>
<dbReference type="KEGG" id="tpal:117650241"/>
<dbReference type="AlphaFoldDB" id="A0A6P8ZX37"/>